<dbReference type="InterPro" id="IPR013785">
    <property type="entry name" value="Aldolase_TIM"/>
</dbReference>
<dbReference type="GO" id="GO:0008616">
    <property type="term" value="P:tRNA queuosine(34) biosynthetic process"/>
    <property type="evidence" value="ECO:0007669"/>
    <property type="project" value="UniProtKB-UniRule"/>
</dbReference>
<evidence type="ECO:0000256" key="5">
    <source>
        <dbReference type="ARBA" id="ARBA00023004"/>
    </source>
</evidence>
<dbReference type="GO" id="GO:0000287">
    <property type="term" value="F:magnesium ion binding"/>
    <property type="evidence" value="ECO:0007669"/>
    <property type="project" value="UniProtKB-UniRule"/>
</dbReference>
<evidence type="ECO:0000256" key="8">
    <source>
        <dbReference type="HAMAP-Rule" id="MF_00917"/>
    </source>
</evidence>
<feature type="domain" description="Radical SAM core" evidence="9">
    <location>
        <begin position="48"/>
        <end position="239"/>
    </location>
</feature>
<evidence type="ECO:0000259" key="9">
    <source>
        <dbReference type="PROSITE" id="PS51918"/>
    </source>
</evidence>
<comment type="catalytic activity">
    <reaction evidence="8">
        <text>6-carboxy-5,6,7,8-tetrahydropterin + H(+) = 7-carboxy-7-carbaguanine + NH4(+)</text>
        <dbReference type="Rhea" id="RHEA:27974"/>
        <dbReference type="ChEBI" id="CHEBI:15378"/>
        <dbReference type="ChEBI" id="CHEBI:28938"/>
        <dbReference type="ChEBI" id="CHEBI:61032"/>
        <dbReference type="ChEBI" id="CHEBI:61036"/>
        <dbReference type="EC" id="4.3.99.3"/>
    </reaction>
</comment>
<feature type="binding site" evidence="8">
    <location>
        <begin position="42"/>
        <end position="44"/>
    </location>
    <ligand>
        <name>substrate</name>
    </ligand>
</feature>
<feature type="binding site" evidence="8">
    <location>
        <position position="68"/>
    </location>
    <ligand>
        <name>[4Fe-4S] cluster</name>
        <dbReference type="ChEBI" id="CHEBI:49883"/>
        <note>4Fe-4S-S-AdoMet</note>
    </ligand>
</feature>
<dbReference type="GO" id="GO:0016840">
    <property type="term" value="F:carbon-nitrogen lyase activity"/>
    <property type="evidence" value="ECO:0007669"/>
    <property type="project" value="UniProtKB-UniRule"/>
</dbReference>
<comment type="similarity">
    <text evidence="8">Belongs to the radical SAM superfamily. 7-carboxy-7-deazaguanine synthase family.</text>
</comment>
<keyword evidence="1 8" id="KW-0004">4Fe-4S</keyword>
<comment type="caution">
    <text evidence="10">The sequence shown here is derived from an EMBL/GenBank/DDBJ whole genome shotgun (WGS) entry which is preliminary data.</text>
</comment>
<dbReference type="Gene3D" id="3.20.20.70">
    <property type="entry name" value="Aldolase class I"/>
    <property type="match status" value="1"/>
</dbReference>
<accession>A0A7V9ABN1</accession>
<evidence type="ECO:0000256" key="2">
    <source>
        <dbReference type="ARBA" id="ARBA00022691"/>
    </source>
</evidence>
<dbReference type="CDD" id="cd01335">
    <property type="entry name" value="Radical_SAM"/>
    <property type="match status" value="1"/>
</dbReference>
<feature type="binding site" evidence="8">
    <location>
        <position position="61"/>
    </location>
    <ligand>
        <name>[4Fe-4S] cluster</name>
        <dbReference type="ChEBI" id="CHEBI:49883"/>
        <note>4Fe-4S-S-AdoMet</note>
    </ligand>
</feature>
<evidence type="ECO:0000256" key="4">
    <source>
        <dbReference type="ARBA" id="ARBA00022842"/>
    </source>
</evidence>
<protein>
    <recommendedName>
        <fullName evidence="8">7-carboxy-7-deazaguanine synthase</fullName>
        <shortName evidence="8">CDG synthase</shortName>
        <ecNumber evidence="8">4.3.99.3</ecNumber>
    </recommendedName>
    <alternativeName>
        <fullName evidence="8">Queuosine biosynthesis protein QueE</fullName>
    </alternativeName>
</protein>
<feature type="binding site" evidence="8">
    <location>
        <position position="65"/>
    </location>
    <ligand>
        <name>[4Fe-4S] cluster</name>
        <dbReference type="ChEBI" id="CHEBI:49883"/>
        <note>4Fe-4S-S-AdoMet</note>
    </ligand>
</feature>
<feature type="binding site" evidence="8">
    <location>
        <begin position="67"/>
        <end position="69"/>
    </location>
    <ligand>
        <name>S-adenosyl-L-methionine</name>
        <dbReference type="ChEBI" id="CHEBI:59789"/>
    </ligand>
</feature>
<keyword evidence="11" id="KW-1185">Reference proteome</keyword>
<dbReference type="PROSITE" id="PS51918">
    <property type="entry name" value="RADICAL_SAM"/>
    <property type="match status" value="1"/>
</dbReference>
<dbReference type="UniPathway" id="UPA00391"/>
<evidence type="ECO:0000313" key="10">
    <source>
        <dbReference type="EMBL" id="MBA2226416.1"/>
    </source>
</evidence>
<dbReference type="PIRSF" id="PIRSF000370">
    <property type="entry name" value="QueE"/>
    <property type="match status" value="1"/>
</dbReference>
<dbReference type="InterPro" id="IPR058240">
    <property type="entry name" value="rSAM_sf"/>
</dbReference>
<evidence type="ECO:0000256" key="7">
    <source>
        <dbReference type="ARBA" id="ARBA00023239"/>
    </source>
</evidence>
<comment type="cofactor">
    <cofactor evidence="8">
        <name>Mg(2+)</name>
        <dbReference type="ChEBI" id="CHEBI:18420"/>
    </cofactor>
</comment>
<feature type="binding site" evidence="8">
    <location>
        <position position="102"/>
    </location>
    <ligand>
        <name>S-adenosyl-L-methionine</name>
        <dbReference type="ChEBI" id="CHEBI:59789"/>
    </ligand>
</feature>
<evidence type="ECO:0000256" key="6">
    <source>
        <dbReference type="ARBA" id="ARBA00023014"/>
    </source>
</evidence>
<dbReference type="SUPFAM" id="SSF102114">
    <property type="entry name" value="Radical SAM enzymes"/>
    <property type="match status" value="1"/>
</dbReference>
<comment type="cofactor">
    <cofactor evidence="8">
        <name>S-adenosyl-L-methionine</name>
        <dbReference type="ChEBI" id="CHEBI:59789"/>
    </cofactor>
    <text evidence="8">Binds 1 S-adenosyl-L-methionine per subunit.</text>
</comment>
<name>A0A7V9ABN1_9BACT</name>
<dbReference type="HAMAP" id="MF_00917">
    <property type="entry name" value="QueE"/>
    <property type="match status" value="1"/>
</dbReference>
<dbReference type="InterPro" id="IPR024924">
    <property type="entry name" value="7-CO-7-deazaguanine_synth-like"/>
</dbReference>
<comment type="cofactor">
    <cofactor evidence="8">
        <name>[4Fe-4S] cluster</name>
        <dbReference type="ChEBI" id="CHEBI:49883"/>
    </cofactor>
    <text evidence="8">Binds 1 [4Fe-4S] cluster. The cluster is coordinated with 3 cysteines and an exchangeable S-adenosyl-L-methionine.</text>
</comment>
<keyword evidence="7 8" id="KW-0456">Lyase</keyword>
<dbReference type="InterPro" id="IPR007197">
    <property type="entry name" value="rSAM"/>
</dbReference>
<organism evidence="10 11">
    <name type="scientific">Thermogemmata fonticola</name>
    <dbReference type="NCBI Taxonomy" id="2755323"/>
    <lineage>
        <taxon>Bacteria</taxon>
        <taxon>Pseudomonadati</taxon>
        <taxon>Planctomycetota</taxon>
        <taxon>Planctomycetia</taxon>
        <taxon>Gemmatales</taxon>
        <taxon>Gemmataceae</taxon>
        <taxon>Thermogemmata</taxon>
    </lineage>
</organism>
<dbReference type="EC" id="4.3.99.3" evidence="8"/>
<evidence type="ECO:0000313" key="11">
    <source>
        <dbReference type="Proteomes" id="UP000542342"/>
    </source>
</evidence>
<evidence type="ECO:0000256" key="3">
    <source>
        <dbReference type="ARBA" id="ARBA00022723"/>
    </source>
</evidence>
<reference evidence="10 11" key="1">
    <citation type="submission" date="2020-07" db="EMBL/GenBank/DDBJ databases">
        <title>Thermogemmata thermophila gen. nov., sp. nov., a novel moderate thermophilic planctomycete from a Kamchatka hot spring.</title>
        <authorList>
            <person name="Elcheninov A.G."/>
            <person name="Podosokorskaya O.A."/>
            <person name="Kovaleva O.L."/>
            <person name="Novikov A."/>
            <person name="Bonch-Osmolovskaya E.A."/>
            <person name="Toshchakov S.V."/>
            <person name="Kublanov I.V."/>
        </authorList>
    </citation>
    <scope>NUCLEOTIDE SEQUENCE [LARGE SCALE GENOMIC DNA]</scope>
    <source>
        <strain evidence="10 11">2918</strain>
    </source>
</reference>
<keyword evidence="2 8" id="KW-0949">S-adenosyl-L-methionine</keyword>
<keyword evidence="8" id="KW-0671">Queuosine biosynthesis</keyword>
<feature type="binding site" evidence="8">
    <location>
        <position position="57"/>
    </location>
    <ligand>
        <name>substrate</name>
    </ligand>
</feature>
<keyword evidence="4 8" id="KW-0460">Magnesium</keyword>
<gene>
    <name evidence="8" type="primary">queE</name>
    <name evidence="10" type="ORF">H0921_09620</name>
</gene>
<dbReference type="GO" id="GO:0051539">
    <property type="term" value="F:4 iron, 4 sulfur cluster binding"/>
    <property type="evidence" value="ECO:0007669"/>
    <property type="project" value="UniProtKB-UniRule"/>
</dbReference>
<dbReference type="PANTHER" id="PTHR42836">
    <property type="entry name" value="7-CARBOXY-7-DEAZAGUANINE SYNTHASE"/>
    <property type="match status" value="1"/>
</dbReference>
<keyword evidence="5 8" id="KW-0408">Iron</keyword>
<dbReference type="PANTHER" id="PTHR42836:SF1">
    <property type="entry name" value="7-CARBOXY-7-DEAZAGUANINE SYNTHASE"/>
    <property type="match status" value="1"/>
</dbReference>
<keyword evidence="6 8" id="KW-0411">Iron-sulfur</keyword>
<dbReference type="AlphaFoldDB" id="A0A7V9ABN1"/>
<dbReference type="SFLD" id="SFLDS00029">
    <property type="entry name" value="Radical_SAM"/>
    <property type="match status" value="1"/>
</dbReference>
<evidence type="ECO:0000256" key="1">
    <source>
        <dbReference type="ARBA" id="ARBA00022485"/>
    </source>
</evidence>
<comment type="function">
    <text evidence="8">Catalyzes the complex heterocyclic radical-mediated conversion of 6-carboxy-5,6,7,8-tetrahydropterin (CPH4) to 7-carboxy-7-deazaguanine (CDG), a step common to the biosynthetic pathways of all 7-deazapurine-containing compounds.</text>
</comment>
<proteinExistence type="inferred from homology"/>
<dbReference type="Proteomes" id="UP000542342">
    <property type="component" value="Unassembled WGS sequence"/>
</dbReference>
<sequence>MGDRKIPRLAMAEIPPAVEHRVRLLRQLQPGELLIHEIYRSIQGESTFAGLPCVFVRLAVCDLRCTWCDTPHAFTQGQPLRREQVVRQVLDYHCPLVEITGGEPLLQQEVYPLMRELADAGCTVLLETSGAHDVSAVDSRVHIIMDLKCPDSGECERNYWPNLEVLKPTDQIKFVVASRRDWEWAEQTIREHGLEERFQCLVSPAFGRVTPLEVVTWLLESGLQQVRFQLQLHKYVWEPTTRGV</sequence>
<dbReference type="GO" id="GO:1904047">
    <property type="term" value="F:S-adenosyl-L-methionine binding"/>
    <property type="evidence" value="ECO:0007669"/>
    <property type="project" value="UniProtKB-UniRule"/>
</dbReference>
<comment type="pathway">
    <text evidence="8">Purine metabolism; 7-cyano-7-deazaguanine biosynthesis.</text>
</comment>
<comment type="subunit">
    <text evidence="8">Homodimer.</text>
</comment>
<feature type="binding site" evidence="8">
    <location>
        <position position="70"/>
    </location>
    <ligand>
        <name>Mg(2+)</name>
        <dbReference type="ChEBI" id="CHEBI:18420"/>
    </ligand>
</feature>
<dbReference type="Pfam" id="PF04055">
    <property type="entry name" value="Radical_SAM"/>
    <property type="match status" value="1"/>
</dbReference>
<feature type="binding site" evidence="8">
    <location>
        <position position="100"/>
    </location>
    <ligand>
        <name>substrate</name>
    </ligand>
</feature>
<keyword evidence="3 8" id="KW-0479">Metal-binding</keyword>
<dbReference type="RefSeq" id="WP_194537863.1">
    <property type="nucleotide sequence ID" value="NZ_JACEFB010000006.1"/>
</dbReference>
<comment type="caution">
    <text evidence="8">Lacks conserved residue(s) required for the propagation of feature annotation.</text>
</comment>
<dbReference type="EMBL" id="JACEFB010000006">
    <property type="protein sequence ID" value="MBA2226416.1"/>
    <property type="molecule type" value="Genomic_DNA"/>
</dbReference>